<dbReference type="PRINTS" id="PR01040">
    <property type="entry name" value="TRNASYNTHTYR"/>
</dbReference>
<dbReference type="Pfam" id="PF00579">
    <property type="entry name" value="tRNA-synt_1b"/>
    <property type="match status" value="1"/>
</dbReference>
<dbReference type="OrthoDB" id="337870at2759"/>
<dbReference type="Gene3D" id="3.10.290.10">
    <property type="entry name" value="RNA-binding S4 domain"/>
    <property type="match status" value="1"/>
</dbReference>
<evidence type="ECO:0000256" key="1">
    <source>
        <dbReference type="ARBA" id="ARBA00013160"/>
    </source>
</evidence>
<protein>
    <recommendedName>
        <fullName evidence="1 9">Tyrosine--tRNA ligase</fullName>
        <ecNumber evidence="1 9">6.1.1.1</ecNumber>
    </recommendedName>
    <alternativeName>
        <fullName evidence="7 9">Tyrosyl-tRNA synthetase</fullName>
    </alternativeName>
</protein>
<evidence type="ECO:0000313" key="10">
    <source>
        <dbReference type="EMBL" id="OJA11710.1"/>
    </source>
</evidence>
<name>A0A1J8PRB2_9AGAM</name>
<dbReference type="InterPro" id="IPR002307">
    <property type="entry name" value="Tyr-tRNA-ligase"/>
</dbReference>
<evidence type="ECO:0000256" key="7">
    <source>
        <dbReference type="ARBA" id="ARBA00033323"/>
    </source>
</evidence>
<dbReference type="PANTHER" id="PTHR11766">
    <property type="entry name" value="TYROSYL-TRNA SYNTHETASE"/>
    <property type="match status" value="1"/>
</dbReference>
<dbReference type="InterPro" id="IPR024088">
    <property type="entry name" value="Tyr-tRNA-ligase_bac-type"/>
</dbReference>
<dbReference type="GO" id="GO:0003723">
    <property type="term" value="F:RNA binding"/>
    <property type="evidence" value="ECO:0007669"/>
    <property type="project" value="InterPro"/>
</dbReference>
<dbReference type="PANTHER" id="PTHR11766:SF0">
    <property type="entry name" value="TYROSINE--TRNA LIGASE, MITOCHONDRIAL"/>
    <property type="match status" value="1"/>
</dbReference>
<keyword evidence="6 9" id="KW-0030">Aminoacyl-tRNA synthetase</keyword>
<dbReference type="GO" id="GO:0006437">
    <property type="term" value="P:tyrosyl-tRNA aminoacylation"/>
    <property type="evidence" value="ECO:0007669"/>
    <property type="project" value="InterPro"/>
</dbReference>
<dbReference type="InterPro" id="IPR036986">
    <property type="entry name" value="S4_RNA-bd_sf"/>
</dbReference>
<accession>A0A1J8PRB2</accession>
<dbReference type="GO" id="GO:0005829">
    <property type="term" value="C:cytosol"/>
    <property type="evidence" value="ECO:0007669"/>
    <property type="project" value="TreeGrafter"/>
</dbReference>
<dbReference type="GO" id="GO:0005739">
    <property type="term" value="C:mitochondrion"/>
    <property type="evidence" value="ECO:0007669"/>
    <property type="project" value="TreeGrafter"/>
</dbReference>
<evidence type="ECO:0000256" key="3">
    <source>
        <dbReference type="ARBA" id="ARBA00022741"/>
    </source>
</evidence>
<dbReference type="InterPro" id="IPR024107">
    <property type="entry name" value="Tyr-tRNA-ligase_bac_1"/>
</dbReference>
<dbReference type="PROSITE" id="PS00178">
    <property type="entry name" value="AA_TRNA_LIGASE_I"/>
    <property type="match status" value="1"/>
</dbReference>
<dbReference type="HAMAP" id="MF_02006">
    <property type="entry name" value="Tyr_tRNA_synth_type1"/>
    <property type="match status" value="1"/>
</dbReference>
<sequence>MLGKWFRTAHRTPLKWRVTPLTRNLHLGRDLLSELSARQLIADVTRPDDLVQHLQGGSRTIYVGIDPTAKSLHAGHLIPLLCLFHFQLRGHNTLALIGGATALVGDPSGRMTERSLSEKAQIESNTATLMEAIQQFFSRAAEYALHKVPSPTTSAQLQVVNNLDWLKDLNLLDFLRSTGIRFRVNHMLARDSVKTRMSAHNGITFTEFTYQLLQGHDFYELFRTKGCTIQVGGSDQWGNILSGIDLINKAEGDSAGTKERGFALTTPLLTTSQGEKFGKSAGNAVWLDEKLTSYLDFYQFFLRTMDADVERYLKMFTLLPVEEIDSVVREHERQPEHRLAQKLLAEEVTLMIHRSKGQPALRMRALICPAEEGLEAARVATNVLFGTDYSELHARDIIKSLVNDPRLVFCTEDKLLGIMLPNLAANFGLTSSKSAARQLALGNGLYLNNIPQPDIHFKLERSHLIDGQVAILRAGKDKHLILALH</sequence>
<evidence type="ECO:0000256" key="2">
    <source>
        <dbReference type="ARBA" id="ARBA00022598"/>
    </source>
</evidence>
<organism evidence="10 11">
    <name type="scientific">Rhizopogon vesiculosus</name>
    <dbReference type="NCBI Taxonomy" id="180088"/>
    <lineage>
        <taxon>Eukaryota</taxon>
        <taxon>Fungi</taxon>
        <taxon>Dikarya</taxon>
        <taxon>Basidiomycota</taxon>
        <taxon>Agaricomycotina</taxon>
        <taxon>Agaricomycetes</taxon>
        <taxon>Agaricomycetidae</taxon>
        <taxon>Boletales</taxon>
        <taxon>Suillineae</taxon>
        <taxon>Rhizopogonaceae</taxon>
        <taxon>Rhizopogon</taxon>
    </lineage>
</organism>
<evidence type="ECO:0000256" key="6">
    <source>
        <dbReference type="ARBA" id="ARBA00023146"/>
    </source>
</evidence>
<evidence type="ECO:0000313" key="11">
    <source>
        <dbReference type="Proteomes" id="UP000183567"/>
    </source>
</evidence>
<keyword evidence="3 9" id="KW-0547">Nucleotide-binding</keyword>
<dbReference type="GO" id="GO:0005524">
    <property type="term" value="F:ATP binding"/>
    <property type="evidence" value="ECO:0007669"/>
    <property type="project" value="UniProtKB-KW"/>
</dbReference>
<keyword evidence="5 9" id="KW-0648">Protein biosynthesis</keyword>
<keyword evidence="4 9" id="KW-0067">ATP-binding</keyword>
<dbReference type="EC" id="6.1.1.1" evidence="1 9"/>
<gene>
    <name evidence="10" type="ORF">AZE42_02100</name>
</gene>
<dbReference type="InterPro" id="IPR002305">
    <property type="entry name" value="aa-tRNA-synth_Ic"/>
</dbReference>
<keyword evidence="2 9" id="KW-0436">Ligase</keyword>
<dbReference type="CDD" id="cd00805">
    <property type="entry name" value="TyrRS_core"/>
    <property type="match status" value="1"/>
</dbReference>
<dbReference type="Proteomes" id="UP000183567">
    <property type="component" value="Unassembled WGS sequence"/>
</dbReference>
<dbReference type="EMBL" id="LVVM01004957">
    <property type="protein sequence ID" value="OJA11710.1"/>
    <property type="molecule type" value="Genomic_DNA"/>
</dbReference>
<dbReference type="Gene3D" id="3.40.50.620">
    <property type="entry name" value="HUPs"/>
    <property type="match status" value="1"/>
</dbReference>
<evidence type="ECO:0000256" key="4">
    <source>
        <dbReference type="ARBA" id="ARBA00022840"/>
    </source>
</evidence>
<dbReference type="FunFam" id="1.10.240.10:FF:000001">
    <property type="entry name" value="Tyrosine--tRNA ligase"/>
    <property type="match status" value="1"/>
</dbReference>
<dbReference type="NCBIfam" id="TIGR00234">
    <property type="entry name" value="tyrS"/>
    <property type="match status" value="1"/>
</dbReference>
<keyword evidence="11" id="KW-1185">Reference proteome</keyword>
<dbReference type="SUPFAM" id="SSF55174">
    <property type="entry name" value="Alpha-L RNA-binding motif"/>
    <property type="match status" value="1"/>
</dbReference>
<reference evidence="10 11" key="1">
    <citation type="submission" date="2016-03" db="EMBL/GenBank/DDBJ databases">
        <title>Comparative genomics of the ectomycorrhizal sister species Rhizopogon vinicolor and Rhizopogon vesiculosus (Basidiomycota: Boletales) reveals a divergence of the mating type B locus.</title>
        <authorList>
            <person name="Mujic A.B."/>
            <person name="Kuo A."/>
            <person name="Tritt A."/>
            <person name="Lipzen A."/>
            <person name="Chen C."/>
            <person name="Johnson J."/>
            <person name="Sharma A."/>
            <person name="Barry K."/>
            <person name="Grigoriev I.V."/>
            <person name="Spatafora J.W."/>
        </authorList>
    </citation>
    <scope>NUCLEOTIDE SEQUENCE [LARGE SCALE GENOMIC DNA]</scope>
    <source>
        <strain evidence="10 11">AM-OR11-056</strain>
    </source>
</reference>
<dbReference type="Gene3D" id="1.10.240.10">
    <property type="entry name" value="Tyrosyl-Transfer RNA Synthetase"/>
    <property type="match status" value="1"/>
</dbReference>
<comment type="catalytic activity">
    <reaction evidence="8 9">
        <text>tRNA(Tyr) + L-tyrosine + ATP = L-tyrosyl-tRNA(Tyr) + AMP + diphosphate + H(+)</text>
        <dbReference type="Rhea" id="RHEA:10220"/>
        <dbReference type="Rhea" id="RHEA-COMP:9706"/>
        <dbReference type="Rhea" id="RHEA-COMP:9707"/>
        <dbReference type="ChEBI" id="CHEBI:15378"/>
        <dbReference type="ChEBI" id="CHEBI:30616"/>
        <dbReference type="ChEBI" id="CHEBI:33019"/>
        <dbReference type="ChEBI" id="CHEBI:58315"/>
        <dbReference type="ChEBI" id="CHEBI:78442"/>
        <dbReference type="ChEBI" id="CHEBI:78536"/>
        <dbReference type="ChEBI" id="CHEBI:456215"/>
        <dbReference type="EC" id="6.1.1.1"/>
    </reaction>
</comment>
<comment type="similarity">
    <text evidence="9">Belongs to the class-I aminoacyl-tRNA synthetase family.</text>
</comment>
<evidence type="ECO:0000256" key="9">
    <source>
        <dbReference type="RuleBase" id="RU361234"/>
    </source>
</evidence>
<proteinExistence type="inferred from homology"/>
<dbReference type="AlphaFoldDB" id="A0A1J8PRB2"/>
<evidence type="ECO:0000256" key="5">
    <source>
        <dbReference type="ARBA" id="ARBA00022917"/>
    </source>
</evidence>
<dbReference type="GO" id="GO:0004831">
    <property type="term" value="F:tyrosine-tRNA ligase activity"/>
    <property type="evidence" value="ECO:0007669"/>
    <property type="project" value="UniProtKB-EC"/>
</dbReference>
<dbReference type="STRING" id="180088.A0A1J8PRB2"/>
<dbReference type="SUPFAM" id="SSF52374">
    <property type="entry name" value="Nucleotidylyl transferase"/>
    <property type="match status" value="1"/>
</dbReference>
<dbReference type="InterPro" id="IPR001412">
    <property type="entry name" value="aa-tRNA-synth_I_CS"/>
</dbReference>
<evidence type="ECO:0000256" key="8">
    <source>
        <dbReference type="ARBA" id="ARBA00048248"/>
    </source>
</evidence>
<comment type="caution">
    <text evidence="10">The sequence shown here is derived from an EMBL/GenBank/DDBJ whole genome shotgun (WGS) entry which is preliminary data.</text>
</comment>
<dbReference type="InterPro" id="IPR014729">
    <property type="entry name" value="Rossmann-like_a/b/a_fold"/>
</dbReference>